<dbReference type="NCBIfam" id="TIGR03753">
    <property type="entry name" value="blh_monoox"/>
    <property type="match status" value="1"/>
</dbReference>
<proteinExistence type="inferred from homology"/>
<comment type="function">
    <text evidence="1">Catalyzes the cleavage of beta-carotene at its central double bond (15,15') to yield two molecules of all-trans-retinal.</text>
</comment>
<feature type="transmembrane region" description="Helical" evidence="1">
    <location>
        <begin position="6"/>
        <end position="26"/>
    </location>
</feature>
<feature type="transmembrane region" description="Helical" evidence="1">
    <location>
        <begin position="186"/>
        <end position="206"/>
    </location>
</feature>
<dbReference type="InterPro" id="IPR022270">
    <property type="entry name" value="Blh_diox"/>
</dbReference>
<reference evidence="2 3" key="1">
    <citation type="submission" date="2018-09" db="EMBL/GenBank/DDBJ databases">
        <title>Genomic Encyclopedia of Archaeal and Bacterial Type Strains, Phase II (KMG-II): from individual species to whole genera.</title>
        <authorList>
            <person name="Goeker M."/>
        </authorList>
    </citation>
    <scope>NUCLEOTIDE SEQUENCE [LARGE SCALE GENOMIC DNA]</scope>
    <source>
        <strain evidence="2 3">DSM 11458</strain>
    </source>
</reference>
<comment type="caution">
    <text evidence="2">The sequence shown here is derived from an EMBL/GenBank/DDBJ whole genome shotgun (WGS) entry which is preliminary data.</text>
</comment>
<feature type="binding site" evidence="1">
    <location>
        <position position="48"/>
    </location>
    <ligand>
        <name>Fe cation</name>
        <dbReference type="ChEBI" id="CHEBI:24875"/>
    </ligand>
</feature>
<feature type="transmembrane region" description="Helical" evidence="1">
    <location>
        <begin position="261"/>
        <end position="280"/>
    </location>
</feature>
<dbReference type="STRING" id="1443111.Z949_2708"/>
<keyword evidence="1" id="KW-0472">Membrane</keyword>
<dbReference type="HAMAP" id="MF_02093">
    <property type="entry name" value="Beta_carotene_diox"/>
    <property type="match status" value="1"/>
</dbReference>
<keyword evidence="1" id="KW-1003">Cell membrane</keyword>
<keyword evidence="1" id="KW-0479">Metal-binding</keyword>
<feature type="binding site" evidence="1">
    <location>
        <position position="213"/>
    </location>
    <ligand>
        <name>Fe cation</name>
        <dbReference type="ChEBI" id="CHEBI:24875"/>
    </ligand>
</feature>
<dbReference type="GO" id="GO:0010436">
    <property type="term" value="F:carotenoid dioxygenase activity"/>
    <property type="evidence" value="ECO:0007669"/>
    <property type="project" value="UniProtKB-UniRule"/>
</dbReference>
<dbReference type="OrthoDB" id="8779153at2"/>
<feature type="binding site" evidence="1">
    <location>
        <position position="104"/>
    </location>
    <ligand>
        <name>Fe cation</name>
        <dbReference type="ChEBI" id="CHEBI:24875"/>
    </ligand>
</feature>
<keyword evidence="1" id="KW-0223">Dioxygenase</keyword>
<feature type="transmembrane region" description="Helical" evidence="1">
    <location>
        <begin position="151"/>
        <end position="174"/>
    </location>
</feature>
<comment type="catalytic activity">
    <reaction evidence="1">
        <text>all-trans-beta-carotene + O2 = 2 all-trans-retinal</text>
        <dbReference type="Rhea" id="RHEA:32887"/>
        <dbReference type="ChEBI" id="CHEBI:15379"/>
        <dbReference type="ChEBI" id="CHEBI:17579"/>
        <dbReference type="ChEBI" id="CHEBI:17898"/>
        <dbReference type="EC" id="1.13.11.63"/>
    </reaction>
</comment>
<comment type="similarity">
    <text evidence="1">Belongs to the Brp/Blh beta-carotene diooxygenase family.</text>
</comment>
<keyword evidence="2" id="KW-0503">Monooxygenase</keyword>
<gene>
    <name evidence="2" type="ORF">C8N30_0722</name>
</gene>
<feature type="transmembrane region" description="Helical" evidence="1">
    <location>
        <begin position="33"/>
        <end position="51"/>
    </location>
</feature>
<feature type="transmembrane region" description="Helical" evidence="1">
    <location>
        <begin position="71"/>
        <end position="100"/>
    </location>
</feature>
<dbReference type="AlphaFoldDB" id="A0A420DPS2"/>
<dbReference type="EC" id="1.13.11.63" evidence="1"/>
<keyword evidence="1" id="KW-0408">Iron</keyword>
<evidence type="ECO:0000256" key="1">
    <source>
        <dbReference type="HAMAP-Rule" id="MF_02093"/>
    </source>
</evidence>
<evidence type="ECO:0000313" key="3">
    <source>
        <dbReference type="Proteomes" id="UP000284407"/>
    </source>
</evidence>
<dbReference type="Pfam" id="PF15461">
    <property type="entry name" value="BCD"/>
    <property type="match status" value="1"/>
</dbReference>
<comment type="subcellular location">
    <subcellularLocation>
        <location evidence="1">Cell membrane</location>
        <topology evidence="1">Multi-pass membrane protein</topology>
    </subcellularLocation>
</comment>
<organism evidence="2 3">
    <name type="scientific">Sulfitobacter guttiformis</name>
    <dbReference type="NCBI Taxonomy" id="74349"/>
    <lineage>
        <taxon>Bacteria</taxon>
        <taxon>Pseudomonadati</taxon>
        <taxon>Pseudomonadota</taxon>
        <taxon>Alphaproteobacteria</taxon>
        <taxon>Rhodobacterales</taxon>
        <taxon>Roseobacteraceae</taxon>
        <taxon>Sulfitobacter</taxon>
    </lineage>
</organism>
<protein>
    <recommendedName>
        <fullName evidence="1">Probable beta-carotene 15,15'-dioxygenase</fullName>
        <ecNumber evidence="1">1.13.11.63</ecNumber>
    </recommendedName>
</protein>
<name>A0A420DPS2_9RHOB</name>
<feature type="binding site" evidence="1">
    <location>
        <position position="209"/>
    </location>
    <ligand>
        <name>Fe cation</name>
        <dbReference type="ChEBI" id="CHEBI:24875"/>
    </ligand>
</feature>
<accession>A0A420DPS2</accession>
<evidence type="ECO:0000313" key="2">
    <source>
        <dbReference type="EMBL" id="RKE96169.1"/>
    </source>
</evidence>
<dbReference type="GO" id="GO:0005506">
    <property type="term" value="F:iron ion binding"/>
    <property type="evidence" value="ECO:0007669"/>
    <property type="project" value="UniProtKB-UniRule"/>
</dbReference>
<dbReference type="GO" id="GO:0004497">
    <property type="term" value="F:monooxygenase activity"/>
    <property type="evidence" value="ECO:0007669"/>
    <property type="project" value="UniProtKB-KW"/>
</dbReference>
<feature type="transmembrane region" description="Helical" evidence="1">
    <location>
        <begin position="227"/>
        <end position="249"/>
    </location>
</feature>
<sequence length="291" mass="31710">MTGTPLWQTWVFACSVLIIVGASFVFQPDLTTQLLMLVPSVAILGLPHGAFDLPIAKSLWPLNGWRGHARFVLLYIGLAVLLICIWIVFPGPALFAFLIYSGVHFSGDWEDTSGTLRWTGGIATVGAPALFHREEVASIFAYLAPEPTANFAATLLALSGAGALAFSVALIAYQPSLRTRAAVEQGVLWIAAACLAPLVYFIVYFCTLHSVRHFTDAITFIEHKRQATRVAVGLSIVTILASFIGFAIMQKLGADDLKKSVLQIVFIGLAALTVPHMILIDRFQRKLKDRQ</sequence>
<dbReference type="Proteomes" id="UP000284407">
    <property type="component" value="Unassembled WGS sequence"/>
</dbReference>
<keyword evidence="1" id="KW-0812">Transmembrane</keyword>
<dbReference type="GO" id="GO:0016121">
    <property type="term" value="P:carotene catabolic process"/>
    <property type="evidence" value="ECO:0007669"/>
    <property type="project" value="UniProtKB-UniRule"/>
</dbReference>
<keyword evidence="1" id="KW-0560">Oxidoreductase</keyword>
<keyword evidence="3" id="KW-1185">Reference proteome</keyword>
<keyword evidence="1" id="KW-1133">Transmembrane helix</keyword>
<comment type="cofactor">
    <cofactor evidence="1">
        <name>Fe(2+)</name>
        <dbReference type="ChEBI" id="CHEBI:29033"/>
    </cofactor>
</comment>
<dbReference type="GO" id="GO:0005886">
    <property type="term" value="C:plasma membrane"/>
    <property type="evidence" value="ECO:0007669"/>
    <property type="project" value="UniProtKB-SubCell"/>
</dbReference>
<dbReference type="GO" id="GO:0003834">
    <property type="term" value="F:beta-carotene 15,15'-dioxygenase activity"/>
    <property type="evidence" value="ECO:0007669"/>
    <property type="project" value="UniProtKB-EC"/>
</dbReference>
<dbReference type="EMBL" id="RAQK01000001">
    <property type="protein sequence ID" value="RKE96169.1"/>
    <property type="molecule type" value="Genomic_DNA"/>
</dbReference>
<dbReference type="RefSeq" id="WP_025063120.1">
    <property type="nucleotide sequence ID" value="NZ_RAQK01000001.1"/>
</dbReference>